<evidence type="ECO:0000313" key="2">
    <source>
        <dbReference type="Proteomes" id="UP001291623"/>
    </source>
</evidence>
<comment type="caution">
    <text evidence="1">The sequence shown here is derived from an EMBL/GenBank/DDBJ whole genome shotgun (WGS) entry which is preliminary data.</text>
</comment>
<gene>
    <name evidence="1" type="ORF">RND71_009791</name>
</gene>
<protein>
    <submittedName>
        <fullName evidence="1">Uncharacterized protein</fullName>
    </submittedName>
</protein>
<organism evidence="1 2">
    <name type="scientific">Anisodus tanguticus</name>
    <dbReference type="NCBI Taxonomy" id="243964"/>
    <lineage>
        <taxon>Eukaryota</taxon>
        <taxon>Viridiplantae</taxon>
        <taxon>Streptophyta</taxon>
        <taxon>Embryophyta</taxon>
        <taxon>Tracheophyta</taxon>
        <taxon>Spermatophyta</taxon>
        <taxon>Magnoliopsida</taxon>
        <taxon>eudicotyledons</taxon>
        <taxon>Gunneridae</taxon>
        <taxon>Pentapetalae</taxon>
        <taxon>asterids</taxon>
        <taxon>lamiids</taxon>
        <taxon>Solanales</taxon>
        <taxon>Solanaceae</taxon>
        <taxon>Solanoideae</taxon>
        <taxon>Hyoscyameae</taxon>
        <taxon>Anisodus</taxon>
    </lineage>
</organism>
<dbReference type="EMBL" id="JAVYJV010000005">
    <property type="protein sequence ID" value="KAK4370316.1"/>
    <property type="molecule type" value="Genomic_DNA"/>
</dbReference>
<name>A0AAE1VN88_9SOLA</name>
<proteinExistence type="predicted"/>
<accession>A0AAE1VN88</accession>
<dbReference type="Proteomes" id="UP001291623">
    <property type="component" value="Unassembled WGS sequence"/>
</dbReference>
<sequence>MNEVLKNASNKSALHGTPEVQQLATLLSSTRDTLVNQTTRLFLNFDLIFQELLPPQN</sequence>
<keyword evidence="2" id="KW-1185">Reference proteome</keyword>
<dbReference type="AlphaFoldDB" id="A0AAE1VN88"/>
<reference evidence="1" key="1">
    <citation type="submission" date="2023-12" db="EMBL/GenBank/DDBJ databases">
        <title>Genome assembly of Anisodus tanguticus.</title>
        <authorList>
            <person name="Wang Y.-J."/>
        </authorList>
    </citation>
    <scope>NUCLEOTIDE SEQUENCE</scope>
    <source>
        <strain evidence="1">KB-2021</strain>
        <tissue evidence="1">Leaf</tissue>
    </source>
</reference>
<evidence type="ECO:0000313" key="1">
    <source>
        <dbReference type="EMBL" id="KAK4370316.1"/>
    </source>
</evidence>